<dbReference type="Bgee" id="ENSECAG00000016386">
    <property type="expression patterns" value="Expressed in trophectoderm and 23 other cell types or tissues"/>
</dbReference>
<reference evidence="13" key="2">
    <citation type="submission" date="2025-08" db="UniProtKB">
        <authorList>
            <consortium name="Ensembl"/>
        </authorList>
    </citation>
    <scope>IDENTIFICATION</scope>
    <source>
        <strain evidence="13">Thoroughbred</strain>
    </source>
</reference>
<keyword evidence="5 10" id="KW-0175">Coiled coil</keyword>
<evidence type="ECO:0000256" key="2">
    <source>
        <dbReference type="ARBA" id="ARBA00022490"/>
    </source>
</evidence>
<dbReference type="PROSITE" id="PS01159">
    <property type="entry name" value="WW_DOMAIN_1"/>
    <property type="match status" value="1"/>
</dbReference>
<dbReference type="PROSITE" id="PS50020">
    <property type="entry name" value="WW_DOMAIN_2"/>
    <property type="match status" value="1"/>
</dbReference>
<evidence type="ECO:0000256" key="6">
    <source>
        <dbReference type="ARBA" id="ARBA00053815"/>
    </source>
</evidence>
<evidence type="ECO:0000256" key="3">
    <source>
        <dbReference type="ARBA" id="ARBA00022553"/>
    </source>
</evidence>
<comment type="function">
    <text evidence="6">Plays a role in the translocation of transport vesicles from the cytoplasm to the plasma membrane. Inhibits the translocation of SLC2A4 from intracellular vesicles to the plasma membrane by STX4A binding and preventing the interaction between STX4A and VAMP2. Stimulation with insulin disrupts the interaction with STX4A, leading to increased levels of SLC2A4 at the plasma membrane. May also play a role in the regulation of insulin release by pancreatic beta cells after stimulation by glucose.</text>
</comment>
<dbReference type="AlphaFoldDB" id="F6XDB7"/>
<dbReference type="VGNC" id="VGNC:23737">
    <property type="gene designation" value="STXBP4"/>
</dbReference>
<comment type="subunit">
    <text evidence="7">Interacts with STX4A.</text>
</comment>
<dbReference type="GO" id="GO:0045335">
    <property type="term" value="C:phagocytic vesicle"/>
    <property type="evidence" value="ECO:0007669"/>
    <property type="project" value="Ensembl"/>
</dbReference>
<dbReference type="GO" id="GO:0008286">
    <property type="term" value="P:insulin receptor signaling pathway"/>
    <property type="evidence" value="ECO:0000318"/>
    <property type="project" value="GO_Central"/>
</dbReference>
<dbReference type="GO" id="GO:0061178">
    <property type="term" value="P:regulation of insulin secretion involved in cellular response to glucose stimulus"/>
    <property type="evidence" value="ECO:0007669"/>
    <property type="project" value="Ensembl"/>
</dbReference>
<gene>
    <name evidence="13 15" type="primary">STXBP4</name>
</gene>
<dbReference type="PANTHER" id="PTHR19964">
    <property type="entry name" value="MULTIPLE PDZ DOMAIN PROTEIN"/>
    <property type="match status" value="1"/>
</dbReference>
<evidence type="ECO:0000256" key="1">
    <source>
        <dbReference type="ARBA" id="ARBA00004496"/>
    </source>
</evidence>
<dbReference type="SUPFAM" id="SSF51045">
    <property type="entry name" value="WW domain"/>
    <property type="match status" value="1"/>
</dbReference>
<dbReference type="HOGENOM" id="CLU_022133_1_0_1"/>
<reference evidence="13 14" key="1">
    <citation type="journal article" date="2009" name="Science">
        <title>Genome sequence, comparative analysis, and population genetics of the domestic horse.</title>
        <authorList>
            <consortium name="Broad Institute Genome Sequencing Platform"/>
            <consortium name="Broad Institute Whole Genome Assembly Team"/>
            <person name="Wade C.M."/>
            <person name="Giulotto E."/>
            <person name="Sigurdsson S."/>
            <person name="Zoli M."/>
            <person name="Gnerre S."/>
            <person name="Imsland F."/>
            <person name="Lear T.L."/>
            <person name="Adelson D.L."/>
            <person name="Bailey E."/>
            <person name="Bellone R.R."/>
            <person name="Bloecker H."/>
            <person name="Distl O."/>
            <person name="Edgar R.C."/>
            <person name="Garber M."/>
            <person name="Leeb T."/>
            <person name="Mauceli E."/>
            <person name="MacLeod J.N."/>
            <person name="Penedo M.C.T."/>
            <person name="Raison J.M."/>
            <person name="Sharpe T."/>
            <person name="Vogel J."/>
            <person name="Andersson L."/>
            <person name="Antczak D.F."/>
            <person name="Biagi T."/>
            <person name="Binns M.M."/>
            <person name="Chowdhary B.P."/>
            <person name="Coleman S.J."/>
            <person name="Della Valle G."/>
            <person name="Fryc S."/>
            <person name="Guerin G."/>
            <person name="Hasegawa T."/>
            <person name="Hill E.W."/>
            <person name="Jurka J."/>
            <person name="Kiialainen A."/>
            <person name="Lindgren G."/>
            <person name="Liu J."/>
            <person name="Magnani E."/>
            <person name="Mickelson J.R."/>
            <person name="Murray J."/>
            <person name="Nergadze S.G."/>
            <person name="Onofrio R."/>
            <person name="Pedroni S."/>
            <person name="Piras M.F."/>
            <person name="Raudsepp T."/>
            <person name="Rocchi M."/>
            <person name="Roeed K.H."/>
            <person name="Ryder O.A."/>
            <person name="Searle S."/>
            <person name="Skow L."/>
            <person name="Swinburne J.E."/>
            <person name="Syvaenen A.C."/>
            <person name="Tozaki T."/>
            <person name="Valberg S.J."/>
            <person name="Vaudin M."/>
            <person name="White J.R."/>
            <person name="Zody M.C."/>
            <person name="Lander E.S."/>
            <person name="Lindblad-Toh K."/>
        </authorList>
    </citation>
    <scope>NUCLEOTIDE SEQUENCE [LARGE SCALE GENOMIC DNA]</scope>
    <source>
        <strain evidence="13 14">Thoroughbred</strain>
    </source>
</reference>
<evidence type="ECO:0000256" key="10">
    <source>
        <dbReference type="SAM" id="Coils"/>
    </source>
</evidence>
<protein>
    <recommendedName>
        <fullName evidence="8">Syntaxin-binding protein 4</fullName>
    </recommendedName>
    <alternativeName>
        <fullName evidence="9">Syntaxin 4-interacting protein</fullName>
    </alternativeName>
</protein>
<dbReference type="GO" id="GO:0006974">
    <property type="term" value="P:DNA damage response"/>
    <property type="evidence" value="ECO:0007669"/>
    <property type="project" value="Ensembl"/>
</dbReference>
<dbReference type="STRING" id="9796.ENSECAP00000014060"/>
<dbReference type="GeneTree" id="ENSGT00390000002226"/>
<evidence type="ECO:0000313" key="15">
    <source>
        <dbReference type="VGNC" id="VGNC:23737"/>
    </source>
</evidence>
<dbReference type="SMART" id="SM00228">
    <property type="entry name" value="PDZ"/>
    <property type="match status" value="1"/>
</dbReference>
<dbReference type="Pfam" id="PF00397">
    <property type="entry name" value="WW"/>
    <property type="match status" value="1"/>
</dbReference>
<evidence type="ECO:0000256" key="7">
    <source>
        <dbReference type="ARBA" id="ARBA00064844"/>
    </source>
</evidence>
<dbReference type="GO" id="GO:0010827">
    <property type="term" value="P:regulation of D-glucose transmembrane transport"/>
    <property type="evidence" value="ECO:0007669"/>
    <property type="project" value="Ensembl"/>
</dbReference>
<dbReference type="InterPro" id="IPR051342">
    <property type="entry name" value="PDZ_scaffold"/>
</dbReference>
<dbReference type="FunFam" id="2.30.42.10:FF:000134">
    <property type="entry name" value="syntaxin-binding protein 4 isoform X1"/>
    <property type="match status" value="1"/>
</dbReference>
<evidence type="ECO:0000313" key="13">
    <source>
        <dbReference type="Ensembl" id="ENSECAP00000014060.3"/>
    </source>
</evidence>
<feature type="domain" description="PDZ" evidence="12">
    <location>
        <begin position="19"/>
        <end position="93"/>
    </location>
</feature>
<keyword evidence="14" id="KW-1185">Reference proteome</keyword>
<dbReference type="Ensembl" id="ENSECAT00000017316.3">
    <property type="protein sequence ID" value="ENSECAP00000014060.3"/>
    <property type="gene ID" value="ENSECAG00000016386.4"/>
</dbReference>
<dbReference type="GO" id="GO:0010838">
    <property type="term" value="P:positive regulation of keratinocyte proliferation"/>
    <property type="evidence" value="ECO:0007669"/>
    <property type="project" value="Ensembl"/>
</dbReference>
<dbReference type="CDD" id="cd06698">
    <property type="entry name" value="PDZ1_hSTXBP4-PDZ2_GgSTXBP4-like"/>
    <property type="match status" value="1"/>
</dbReference>
<dbReference type="PANTHER" id="PTHR19964:SF16">
    <property type="entry name" value="SYNTAXIN-BINDING PROTEIN 4"/>
    <property type="match status" value="1"/>
</dbReference>
<evidence type="ECO:0000256" key="4">
    <source>
        <dbReference type="ARBA" id="ARBA00022737"/>
    </source>
</evidence>
<dbReference type="GO" id="GO:0019905">
    <property type="term" value="F:syntaxin binding"/>
    <property type="evidence" value="ECO:0000318"/>
    <property type="project" value="GO_Central"/>
</dbReference>
<dbReference type="GO" id="GO:0050821">
    <property type="term" value="P:protein stabilization"/>
    <property type="evidence" value="ECO:0007669"/>
    <property type="project" value="Ensembl"/>
</dbReference>
<dbReference type="ExpressionAtlas" id="F6XDB7">
    <property type="expression patterns" value="baseline"/>
</dbReference>
<dbReference type="Gene3D" id="2.30.42.10">
    <property type="match status" value="1"/>
</dbReference>
<dbReference type="PROSITE" id="PS50106">
    <property type="entry name" value="PDZ"/>
    <property type="match status" value="1"/>
</dbReference>
<name>F6XDB7_HORSE</name>
<dbReference type="InterPro" id="IPR001478">
    <property type="entry name" value="PDZ"/>
</dbReference>
<dbReference type="GO" id="GO:0006605">
    <property type="term" value="P:protein targeting"/>
    <property type="evidence" value="ECO:0007669"/>
    <property type="project" value="Ensembl"/>
</dbReference>
<dbReference type="SUPFAM" id="SSF50156">
    <property type="entry name" value="PDZ domain-like"/>
    <property type="match status" value="1"/>
</dbReference>
<dbReference type="FunCoup" id="F6XDB7">
    <property type="interactions" value="1643"/>
</dbReference>
<proteinExistence type="predicted"/>
<feature type="coiled-coil region" evidence="10">
    <location>
        <begin position="317"/>
        <end position="421"/>
    </location>
</feature>
<dbReference type="Proteomes" id="UP000002281">
    <property type="component" value="Chromosome 11"/>
</dbReference>
<evidence type="ECO:0000259" key="11">
    <source>
        <dbReference type="PROSITE" id="PS50020"/>
    </source>
</evidence>
<evidence type="ECO:0000256" key="8">
    <source>
        <dbReference type="ARBA" id="ARBA00069756"/>
    </source>
</evidence>
<dbReference type="CDD" id="cd00201">
    <property type="entry name" value="WW"/>
    <property type="match status" value="1"/>
</dbReference>
<dbReference type="Pfam" id="PF00595">
    <property type="entry name" value="PDZ"/>
    <property type="match status" value="1"/>
</dbReference>
<feature type="domain" description="WW" evidence="11">
    <location>
        <begin position="516"/>
        <end position="549"/>
    </location>
</feature>
<evidence type="ECO:0000256" key="5">
    <source>
        <dbReference type="ARBA" id="ARBA00023054"/>
    </source>
</evidence>
<evidence type="ECO:0000256" key="9">
    <source>
        <dbReference type="ARBA" id="ARBA00080341"/>
    </source>
</evidence>
<keyword evidence="2" id="KW-0963">Cytoplasm</keyword>
<dbReference type="PaxDb" id="9796-ENSECAP00000014060"/>
<keyword evidence="3" id="KW-0597">Phosphoprotein</keyword>
<dbReference type="InterPro" id="IPR001202">
    <property type="entry name" value="WW_dom"/>
</dbReference>
<dbReference type="SMART" id="SM00456">
    <property type="entry name" value="WW"/>
    <property type="match status" value="1"/>
</dbReference>
<keyword evidence="4" id="KW-0677">Repeat</keyword>
<reference evidence="13" key="3">
    <citation type="submission" date="2025-09" db="UniProtKB">
        <authorList>
            <consortium name="Ensembl"/>
        </authorList>
    </citation>
    <scope>IDENTIFICATION</scope>
    <source>
        <strain evidence="13">Thoroughbred</strain>
    </source>
</reference>
<evidence type="ECO:0000313" key="14">
    <source>
        <dbReference type="Proteomes" id="UP000002281"/>
    </source>
</evidence>
<dbReference type="InterPro" id="IPR036020">
    <property type="entry name" value="WW_dom_sf"/>
</dbReference>
<accession>F6XDB7</accession>
<evidence type="ECO:0000259" key="12">
    <source>
        <dbReference type="PROSITE" id="PS50106"/>
    </source>
</evidence>
<dbReference type="InParanoid" id="F6XDB7"/>
<dbReference type="GO" id="GO:1902808">
    <property type="term" value="P:positive regulation of cell cycle G1/S phase transition"/>
    <property type="evidence" value="ECO:0007669"/>
    <property type="project" value="Ensembl"/>
</dbReference>
<organism evidence="13 14">
    <name type="scientific">Equus caballus</name>
    <name type="common">Horse</name>
    <dbReference type="NCBI Taxonomy" id="9796"/>
    <lineage>
        <taxon>Eukaryota</taxon>
        <taxon>Metazoa</taxon>
        <taxon>Chordata</taxon>
        <taxon>Craniata</taxon>
        <taxon>Vertebrata</taxon>
        <taxon>Euteleostomi</taxon>
        <taxon>Mammalia</taxon>
        <taxon>Eutheria</taxon>
        <taxon>Laurasiatheria</taxon>
        <taxon>Perissodactyla</taxon>
        <taxon>Equidae</taxon>
        <taxon>Equus</taxon>
    </lineage>
</organism>
<comment type="subcellular location">
    <subcellularLocation>
        <location evidence="1">Cytoplasm</location>
    </subcellularLocation>
</comment>
<dbReference type="Gene3D" id="2.20.70.10">
    <property type="match status" value="1"/>
</dbReference>
<dbReference type="FunFam" id="2.20.70.10:FF:000034">
    <property type="entry name" value="syntaxin-binding protein 4 isoform X1"/>
    <property type="match status" value="1"/>
</dbReference>
<sequence length="573" mass="64159">MNKNASAGVSSGLLEKDPALQMIMVTKETGLGLKILGGINRNEGPLVYIQEIIPGGDCYKDGRLKPGDQLVSINKESMIGVSFEEAKSIITRAKLRSESAWEIAFIRQKSDGSHPENPSYTSLLQASGEYGPQASTFSPLSFPPEMLIPKTSSTPKTTDAILPSFKINQIKTGYKKTEETLITSSDNSPTDVSNTVLEAGSPGPWCQHGPDIAPTWTDNYGPQEKKIFLSPSVRLKAEKLEMALNYLGIQPTKEQQQALRQQVQVDPKGTVSFGDFVQVARNLFCLQLDEVDIEAHEISSILQSQLLPCESLEANEMERLKCERNDALEEVNTLKEKLFESERQRKQLTEELQNVKQETKAVVEETRALRSRIHLAEAAQRQAHRMEMDYEEVIRLLEAEITELKAQLADYSDQNKESVQELRKRITVLDCQLRKSEMARKTFEASTEKLLHFVEAVQEVFSDNSASLSNLSERRALLASQTSLTPLGRNGRNIPAMLALESKELIKSVRALLDMDCLPYGWEEAYTADGIKYFINHVTQTTSWIHPVMSALNLSCSEENEEDCSRELPDQKS</sequence>
<dbReference type="InterPro" id="IPR036034">
    <property type="entry name" value="PDZ_sf"/>
</dbReference>
<dbReference type="GO" id="GO:0031410">
    <property type="term" value="C:cytoplasmic vesicle"/>
    <property type="evidence" value="ECO:0000318"/>
    <property type="project" value="GO_Central"/>
</dbReference>
<dbReference type="GO" id="GO:0071346">
    <property type="term" value="P:cellular response to type II interferon"/>
    <property type="evidence" value="ECO:0007669"/>
    <property type="project" value="Ensembl"/>
</dbReference>